<keyword evidence="2" id="KW-1133">Transmembrane helix</keyword>
<proteinExistence type="predicted"/>
<organism evidence="4">
    <name type="scientific">Pyrodinium bahamense</name>
    <dbReference type="NCBI Taxonomy" id="73915"/>
    <lineage>
        <taxon>Eukaryota</taxon>
        <taxon>Sar</taxon>
        <taxon>Alveolata</taxon>
        <taxon>Dinophyceae</taxon>
        <taxon>Gonyaulacales</taxon>
        <taxon>Pyrocystaceae</taxon>
        <taxon>Pyrodinium</taxon>
    </lineage>
</organism>
<keyword evidence="2" id="KW-0812">Transmembrane</keyword>
<feature type="chain" id="PRO_5031007989" description="PSI domain-containing protein" evidence="3">
    <location>
        <begin position="20"/>
        <end position="629"/>
    </location>
</feature>
<feature type="compositionally biased region" description="Low complexity" evidence="1">
    <location>
        <begin position="283"/>
        <end position="295"/>
    </location>
</feature>
<dbReference type="EMBL" id="HBEG01017066">
    <property type="protein sequence ID" value="CAD8354921.1"/>
    <property type="molecule type" value="Transcribed_RNA"/>
</dbReference>
<sequence length="629" mass="64539">MPAMARAFRPLLLALPAACAPPVPFVDLRRLQAAAPPAASQGAQWAAAGTQFAAPDPQPPAPDAQLLVAPDAQLLAGPGAQPPTALGVQPAALGVQPVAPGVQPAAAPGMQPAAPAERVLALPPAGAPAAAPAPAVTAGAQAPATMVPATAAPAPATAPGVYPGVMGDLQHQAMDCWEPCYKKAGYCAWCGQGNSCCRRGEPSDPPECKTASMFLALYHHECVQTTAATAPPTVPPTTATPVPVQSTSPAIQTTPEAPPMVPAAEAILSTSTAAPTTAPPSAEPEVAPPETTVAPRDATTDMDQVRANEEYTDRRDRFIKATDSDVIWFQDAEAPTKKHLVRSGCKACGDPPPCQNSLEVSSGYIEKLSPDQDFQCDMLTGTMDNGIAWGYATTQSTTVVTTTTTTTTEEEAAGGGFGMRVFIGILCLAALAGLCALAYFFTAGSKRKSKKKTRSVGKRREEEEDGHDENQVPLVLGQEEGTSPSPSFGTQGANGWAGGLGQRERAAATAPTYTAMTPHMGQAQLAAQTAMASAVQQQASLPTVTHVPQGPMMPTQAWMVPQGMGGPLPTQAMPGTYNALQTQAAFSPPEQEMELVTVTPNGLAVTPLPPGQGVPQGVPVLSAAPTAYV</sequence>
<feature type="compositionally biased region" description="Low complexity" evidence="1">
    <location>
        <begin position="230"/>
        <end position="249"/>
    </location>
</feature>
<feature type="signal peptide" evidence="3">
    <location>
        <begin position="1"/>
        <end position="19"/>
    </location>
</feature>
<gene>
    <name evidence="4" type="ORF">PBAH0796_LOCUS10288</name>
</gene>
<evidence type="ECO:0000256" key="3">
    <source>
        <dbReference type="SAM" id="SignalP"/>
    </source>
</evidence>
<feature type="region of interest" description="Disordered" evidence="1">
    <location>
        <begin position="230"/>
        <end position="256"/>
    </location>
</feature>
<evidence type="ECO:0008006" key="5">
    <source>
        <dbReference type="Google" id="ProtNLM"/>
    </source>
</evidence>
<reference evidence="4" key="1">
    <citation type="submission" date="2021-01" db="EMBL/GenBank/DDBJ databases">
        <authorList>
            <person name="Corre E."/>
            <person name="Pelletier E."/>
            <person name="Niang G."/>
            <person name="Scheremetjew M."/>
            <person name="Finn R."/>
            <person name="Kale V."/>
            <person name="Holt S."/>
            <person name="Cochrane G."/>
            <person name="Meng A."/>
            <person name="Brown T."/>
            <person name="Cohen L."/>
        </authorList>
    </citation>
    <scope>NUCLEOTIDE SEQUENCE</scope>
    <source>
        <strain evidence="4">Pbaha01</strain>
    </source>
</reference>
<feature type="region of interest" description="Disordered" evidence="1">
    <location>
        <begin position="271"/>
        <end position="295"/>
    </location>
</feature>
<feature type="compositionally biased region" description="Polar residues" evidence="1">
    <location>
        <begin position="480"/>
        <end position="493"/>
    </location>
</feature>
<evidence type="ECO:0000256" key="1">
    <source>
        <dbReference type="SAM" id="MobiDB-lite"/>
    </source>
</evidence>
<evidence type="ECO:0000256" key="2">
    <source>
        <dbReference type="SAM" id="Phobius"/>
    </source>
</evidence>
<evidence type="ECO:0000313" key="4">
    <source>
        <dbReference type="EMBL" id="CAD8354921.1"/>
    </source>
</evidence>
<protein>
    <recommendedName>
        <fullName evidence="5">PSI domain-containing protein</fullName>
    </recommendedName>
</protein>
<accession>A0A7S0A7K3</accession>
<keyword evidence="3" id="KW-0732">Signal</keyword>
<dbReference type="AlphaFoldDB" id="A0A7S0A7K3"/>
<feature type="transmembrane region" description="Helical" evidence="2">
    <location>
        <begin position="421"/>
        <end position="442"/>
    </location>
</feature>
<feature type="region of interest" description="Disordered" evidence="1">
    <location>
        <begin position="450"/>
        <end position="505"/>
    </location>
</feature>
<name>A0A7S0A7K3_9DINO</name>
<keyword evidence="2" id="KW-0472">Membrane</keyword>